<evidence type="ECO:0000313" key="2">
    <source>
        <dbReference type="EMBL" id="CAK7274070.1"/>
    </source>
</evidence>
<feature type="compositionally biased region" description="Basic and acidic residues" evidence="1">
    <location>
        <begin position="36"/>
        <end position="73"/>
    </location>
</feature>
<name>A0ABP0E0I3_9PEZI</name>
<proteinExistence type="predicted"/>
<feature type="compositionally biased region" description="Low complexity" evidence="1">
    <location>
        <begin position="217"/>
        <end position="237"/>
    </location>
</feature>
<feature type="compositionally biased region" description="Basic and acidic residues" evidence="1">
    <location>
        <begin position="407"/>
        <end position="425"/>
    </location>
</feature>
<feature type="region of interest" description="Disordered" evidence="1">
    <location>
        <begin position="401"/>
        <end position="496"/>
    </location>
</feature>
<sequence length="496" mass="56300">MDDNVDLKREIAQQRALREEAERIALAAQATAQNERASRIEERARREAEQGRREKAEQRVLNDRRKQEEELRQHRPQSLPAYLQACHSISLAIQVETDPLKVTKGAVTNPLGRLYPRRIIPWHDFDATQEETWNLLAESDFATKPQFPSQHDCEELLQASPISSEVMLRSFEQRAVEDPVKKIVAAVISDTELQVKLGLGKKIVFRDHTNIGQNENSASAPATSASSKKSTSKGKTTVRGIGGTADQFCIYTTADGSSVVKVAIEFKAPHKLTFDLVKDGYTSEIHPDRDVINKKGNDIEFKSRELAAAVVTQLYSYMIPRGIQYGYISTGETYVFLHIPDDPTIVYFYKSVPSVDVRNNDELRLRKTAVARVFAFVLKSLLVEPPPQSWHDAAAELTTWPEEYDSELERTPELRRKVKEPHDPLYEPSPKGKRRHEFTRSPVRTRSSYKKSAIEPEEEEDGNNEADPPSPSPSRPARFDFEIVISDYSRRQTDQS</sequence>
<comment type="caution">
    <text evidence="2">The sequence shown here is derived from an EMBL/GenBank/DDBJ whole genome shotgun (WGS) entry which is preliminary data.</text>
</comment>
<feature type="compositionally biased region" description="Acidic residues" evidence="1">
    <location>
        <begin position="455"/>
        <end position="464"/>
    </location>
</feature>
<evidence type="ECO:0000313" key="3">
    <source>
        <dbReference type="Proteomes" id="UP001642502"/>
    </source>
</evidence>
<keyword evidence="3" id="KW-1185">Reference proteome</keyword>
<organism evidence="2 3">
    <name type="scientific">Sporothrix epigloea</name>
    <dbReference type="NCBI Taxonomy" id="1892477"/>
    <lineage>
        <taxon>Eukaryota</taxon>
        <taxon>Fungi</taxon>
        <taxon>Dikarya</taxon>
        <taxon>Ascomycota</taxon>
        <taxon>Pezizomycotina</taxon>
        <taxon>Sordariomycetes</taxon>
        <taxon>Sordariomycetidae</taxon>
        <taxon>Ophiostomatales</taxon>
        <taxon>Ophiostomataceae</taxon>
        <taxon>Sporothrix</taxon>
    </lineage>
</organism>
<dbReference type="Proteomes" id="UP001642502">
    <property type="component" value="Unassembled WGS sequence"/>
</dbReference>
<evidence type="ECO:0008006" key="4">
    <source>
        <dbReference type="Google" id="ProtNLM"/>
    </source>
</evidence>
<accession>A0ABP0E0I3</accession>
<feature type="region of interest" description="Disordered" evidence="1">
    <location>
        <begin position="212"/>
        <end position="237"/>
    </location>
</feature>
<reference evidence="2 3" key="1">
    <citation type="submission" date="2024-01" db="EMBL/GenBank/DDBJ databases">
        <authorList>
            <person name="Allen C."/>
            <person name="Tagirdzhanova G."/>
        </authorList>
    </citation>
    <scope>NUCLEOTIDE SEQUENCE [LARGE SCALE GENOMIC DNA]</scope>
    <source>
        <strain evidence="2 3">CBS 119000</strain>
    </source>
</reference>
<protein>
    <recommendedName>
        <fullName evidence="4">Metalloprotease m41 ftsh</fullName>
    </recommendedName>
</protein>
<gene>
    <name evidence="2" type="ORF">SEPCBS119000_005980</name>
</gene>
<dbReference type="EMBL" id="CAWUON010000130">
    <property type="protein sequence ID" value="CAK7274070.1"/>
    <property type="molecule type" value="Genomic_DNA"/>
</dbReference>
<feature type="region of interest" description="Disordered" evidence="1">
    <location>
        <begin position="28"/>
        <end position="76"/>
    </location>
</feature>
<evidence type="ECO:0000256" key="1">
    <source>
        <dbReference type="SAM" id="MobiDB-lite"/>
    </source>
</evidence>